<dbReference type="InterPro" id="IPR050557">
    <property type="entry name" value="RTX_toxin/Mannuronan_C5-epim"/>
</dbReference>
<dbReference type="Pfam" id="PF00353">
    <property type="entry name" value="HemolysinCabind"/>
    <property type="match status" value="7"/>
</dbReference>
<feature type="region of interest" description="Disordered" evidence="3">
    <location>
        <begin position="255"/>
        <end position="368"/>
    </location>
</feature>
<evidence type="ECO:0000256" key="1">
    <source>
        <dbReference type="ARBA" id="ARBA00004613"/>
    </source>
</evidence>
<proteinExistence type="predicted"/>
<dbReference type="PANTHER" id="PTHR38340:SF1">
    <property type="entry name" value="S-LAYER PROTEIN"/>
    <property type="match status" value="1"/>
</dbReference>
<comment type="subcellular location">
    <subcellularLocation>
        <location evidence="1">Secreted</location>
    </subcellularLocation>
</comment>
<evidence type="ECO:0000313" key="4">
    <source>
        <dbReference type="EMBL" id="RQH17546.1"/>
    </source>
</evidence>
<keyword evidence="2" id="KW-0964">Secreted</keyword>
<reference evidence="4 5" key="1">
    <citation type="journal article" date="2018" name="ACS Chem. Biol.">
        <title>Ketoreductase domain dysfunction expands chemodiversity: malyngamide biosynthesis in the cyanobacterium Okeania hirsuta.</title>
        <authorList>
            <person name="Moss N.A."/>
            <person name="Leao T."/>
            <person name="Rankin M."/>
            <person name="McCullough T.M."/>
            <person name="Qu P."/>
            <person name="Korobeynikov A."/>
            <person name="Smith J.L."/>
            <person name="Gerwick L."/>
            <person name="Gerwick W.H."/>
        </authorList>
    </citation>
    <scope>NUCLEOTIDE SEQUENCE [LARGE SCALE GENOMIC DNA]</scope>
    <source>
        <strain evidence="4 5">PAB10Feb10-1</strain>
    </source>
</reference>
<dbReference type="Gene3D" id="2.150.10.10">
    <property type="entry name" value="Serralysin-like metalloprotease, C-terminal"/>
    <property type="match status" value="4"/>
</dbReference>
<evidence type="ECO:0000256" key="3">
    <source>
        <dbReference type="SAM" id="MobiDB-lite"/>
    </source>
</evidence>
<dbReference type="GO" id="GO:0005576">
    <property type="term" value="C:extracellular region"/>
    <property type="evidence" value="ECO:0007669"/>
    <property type="project" value="UniProtKB-SubCell"/>
</dbReference>
<dbReference type="PRINTS" id="PR00313">
    <property type="entry name" value="CABNDNGRPT"/>
</dbReference>
<dbReference type="Proteomes" id="UP000269154">
    <property type="component" value="Unassembled WGS sequence"/>
</dbReference>
<dbReference type="RefSeq" id="WP_124146089.1">
    <property type="nucleotide sequence ID" value="NZ_CAWOKI010000138.1"/>
</dbReference>
<dbReference type="GO" id="GO:0005509">
    <property type="term" value="F:calcium ion binding"/>
    <property type="evidence" value="ECO:0007669"/>
    <property type="project" value="InterPro"/>
</dbReference>
<dbReference type="InterPro" id="IPR018511">
    <property type="entry name" value="Hemolysin-typ_Ca-bd_CS"/>
</dbReference>
<dbReference type="InterPro" id="IPR011049">
    <property type="entry name" value="Serralysin-like_metalloprot_C"/>
</dbReference>
<protein>
    <recommendedName>
        <fullName evidence="6">Calcium-binding protein</fullName>
    </recommendedName>
</protein>
<accession>A0A3N6QJX9</accession>
<evidence type="ECO:0000313" key="5">
    <source>
        <dbReference type="Proteomes" id="UP000269154"/>
    </source>
</evidence>
<evidence type="ECO:0008006" key="6">
    <source>
        <dbReference type="Google" id="ProtNLM"/>
    </source>
</evidence>
<name>A0A3N6QJX9_9CYAN</name>
<gene>
    <name evidence="4" type="ORF">D5R40_33290</name>
</gene>
<dbReference type="AlphaFoldDB" id="A0A3N6QJX9"/>
<dbReference type="SUPFAM" id="SSF51120">
    <property type="entry name" value="beta-Roll"/>
    <property type="match status" value="2"/>
</dbReference>
<dbReference type="PANTHER" id="PTHR38340">
    <property type="entry name" value="S-LAYER PROTEIN"/>
    <property type="match status" value="1"/>
</dbReference>
<organism evidence="4 5">
    <name type="scientific">Okeania hirsuta</name>
    <dbReference type="NCBI Taxonomy" id="1458930"/>
    <lineage>
        <taxon>Bacteria</taxon>
        <taxon>Bacillati</taxon>
        <taxon>Cyanobacteriota</taxon>
        <taxon>Cyanophyceae</taxon>
        <taxon>Oscillatoriophycideae</taxon>
        <taxon>Oscillatoriales</taxon>
        <taxon>Microcoleaceae</taxon>
        <taxon>Okeania</taxon>
    </lineage>
</organism>
<dbReference type="EMBL" id="RCBY01000499">
    <property type="protein sequence ID" value="RQH17546.1"/>
    <property type="molecule type" value="Genomic_DNA"/>
</dbReference>
<dbReference type="PROSITE" id="PS00330">
    <property type="entry name" value="HEMOLYSIN_CALCIUM"/>
    <property type="match status" value="1"/>
</dbReference>
<comment type="caution">
    <text evidence="4">The sequence shown here is derived from an EMBL/GenBank/DDBJ whole genome shotgun (WGS) entry which is preliminary data.</text>
</comment>
<dbReference type="OrthoDB" id="439904at2"/>
<keyword evidence="5" id="KW-1185">Reference proteome</keyword>
<dbReference type="InterPro" id="IPR001343">
    <property type="entry name" value="Hemolysn_Ca-bd"/>
</dbReference>
<evidence type="ECO:0000256" key="2">
    <source>
        <dbReference type="ARBA" id="ARBA00022525"/>
    </source>
</evidence>
<sequence>MTTIITRTQLELTLTEVAGTIFSITGNDTFILTADNGQNFFVDLIDELNTSILGLQIGQSITVTGFINLEDNRLNLINTILINDDSTRPPPPIVGLQTISGTVGFVVDDRQFILNSNGQIYFVNLLDEFNAIALNLQPNQPIAISGTVTLENGRIDVNSTSIIDGVNIPTPPPFIPDGQFPPGSIIGNNTPQFIQGTPNNDTVFGLGGNDTIDGQAGEDSLFGSPGSDSIFAGIDNDTIFGNEGADTINGEIGDDSILGNQDNDLLDGGEGNDTVVGNEGSDEIDGGGGDDSLVGNVGSDSIFGNDGNDSIGGNEDSDRLDGGIGNDSVAGNEGNDTIFGNDGNDSIFGNKDNDRLEGNSGNDTIRGGKGNDIVDGGFDLDFILGELGNDELSGGESEDLIFGGKDNDFLDGGGGNDTLSGDLSNDTIVGGIGDDLIIGAGRQSGENEIDFLTGSAGADTFVLGNSDVAFYSGAGSSDYGVIVDFDNLEGDVVIAFGGDGVVFSPSSIETQGGTGVFVDGDLIAIFIGVTELEVQSGLILI</sequence>